<sequence length="457" mass="51394">MTTKGNLDGTHIRQFERQMGRFTVNRTGHGGGGGSDGGGDRTGHGGGGGGDGGGRGAHNNGPDPTELYLAQARYHHRELADSINQMERAVQPPGVPSRYQLNIEMERIRYLAQNITAAMENVRRVAERDQAEEEQEAEESWHLRMSSSSEESSSETQDQAEEEQEQQPQDRQEAEESWHLRMSSSSEESSSETQDQAEEEQEQQPQDRQEAEESWHLRMSSSSEESSSETQDQAEEEQEQQPQDRQEAEESWHLRMSSSSEESSSETQDQAVAVLSLRRFAKLSLSVCDLSFERRQICLPEIPKGRVMSDKGTRLTREAAKRDAMLEANGGKKEGDAAIMNELKALHQKFDGMQASLEKQLNSKVDSLQSSLEKLLFNTRDELKAELERKVKEIGDNIDLEMGHMRARIEAIETKMAGSNDRPGEFDPDESVIVSGLRFEEGEVIRERIEELLHDGM</sequence>
<feature type="compositionally biased region" description="Basic and acidic residues" evidence="1">
    <location>
        <begin position="205"/>
        <end position="216"/>
    </location>
</feature>
<feature type="compositionally biased region" description="Gly residues" evidence="1">
    <location>
        <begin position="28"/>
        <end position="37"/>
    </location>
</feature>
<keyword evidence="3" id="KW-1185">Reference proteome</keyword>
<feature type="compositionally biased region" description="Basic and acidic residues" evidence="1">
    <location>
        <begin position="168"/>
        <end position="179"/>
    </location>
</feature>
<name>A0A8K0ABY4_BRALA</name>
<accession>A0A8K0ABY4</accession>
<gene>
    <name evidence="2" type="primary">Hypp4874</name>
    <name evidence="2" type="ORF">BLAG_LOCUS24152</name>
</gene>
<feature type="compositionally biased region" description="Basic and acidic residues" evidence="1">
    <location>
        <begin position="242"/>
        <end position="253"/>
    </location>
</feature>
<feature type="region of interest" description="Disordered" evidence="1">
    <location>
        <begin position="18"/>
        <end position="66"/>
    </location>
</feature>
<evidence type="ECO:0000313" key="3">
    <source>
        <dbReference type="Proteomes" id="UP000838412"/>
    </source>
</evidence>
<reference evidence="2" key="1">
    <citation type="submission" date="2022-01" db="EMBL/GenBank/DDBJ databases">
        <authorList>
            <person name="Braso-Vives M."/>
        </authorList>
    </citation>
    <scope>NUCLEOTIDE SEQUENCE</scope>
</reference>
<feature type="region of interest" description="Disordered" evidence="1">
    <location>
        <begin position="126"/>
        <end position="267"/>
    </location>
</feature>
<feature type="compositionally biased region" description="Low complexity" evidence="1">
    <location>
        <begin position="257"/>
        <end position="266"/>
    </location>
</feature>
<feature type="compositionally biased region" description="Low complexity" evidence="1">
    <location>
        <begin position="146"/>
        <end position="157"/>
    </location>
</feature>
<evidence type="ECO:0000313" key="2">
    <source>
        <dbReference type="EMBL" id="CAH1272534.1"/>
    </source>
</evidence>
<feature type="compositionally biased region" description="Low complexity" evidence="1">
    <location>
        <begin position="220"/>
        <end position="231"/>
    </location>
</feature>
<dbReference type="AlphaFoldDB" id="A0A8K0ABY4"/>
<proteinExistence type="predicted"/>
<evidence type="ECO:0000256" key="1">
    <source>
        <dbReference type="SAM" id="MobiDB-lite"/>
    </source>
</evidence>
<feature type="compositionally biased region" description="Low complexity" evidence="1">
    <location>
        <begin position="183"/>
        <end position="194"/>
    </location>
</feature>
<feature type="compositionally biased region" description="Gly residues" evidence="1">
    <location>
        <begin position="44"/>
        <end position="56"/>
    </location>
</feature>
<dbReference type="EMBL" id="OV696693">
    <property type="protein sequence ID" value="CAH1272534.1"/>
    <property type="molecule type" value="Genomic_DNA"/>
</dbReference>
<organism evidence="2 3">
    <name type="scientific">Branchiostoma lanceolatum</name>
    <name type="common">Common lancelet</name>
    <name type="synonym">Amphioxus lanceolatum</name>
    <dbReference type="NCBI Taxonomy" id="7740"/>
    <lineage>
        <taxon>Eukaryota</taxon>
        <taxon>Metazoa</taxon>
        <taxon>Chordata</taxon>
        <taxon>Cephalochordata</taxon>
        <taxon>Leptocardii</taxon>
        <taxon>Amphioxiformes</taxon>
        <taxon>Branchiostomatidae</taxon>
        <taxon>Branchiostoma</taxon>
    </lineage>
</organism>
<protein>
    <submittedName>
        <fullName evidence="2">Hypp4874 protein</fullName>
    </submittedName>
</protein>
<dbReference type="Proteomes" id="UP000838412">
    <property type="component" value="Chromosome 8"/>
</dbReference>